<sequence>MSNGNPTPPAKGKKRFVIKQGDTYYLTTGTLLEYNLDKAVANGKMPEVKGVAEMMKKFKEEHDKPNTYYHAVDFTDVEFKGVNTGP</sequence>
<protein>
    <submittedName>
        <fullName evidence="1">Uncharacterized protein</fullName>
    </submittedName>
</protein>
<keyword evidence="2" id="KW-1185">Reference proteome</keyword>
<name>A0ABS6V6M2_9SPHN</name>
<accession>A0ABS6V6M2</accession>
<proteinExistence type="predicted"/>
<reference evidence="1 2" key="1">
    <citation type="submission" date="2021-07" db="EMBL/GenBank/DDBJ databases">
        <title>The draft genome sequence of Sphingomicrobium sp. B8.</title>
        <authorList>
            <person name="Mu L."/>
        </authorList>
    </citation>
    <scope>NUCLEOTIDE SEQUENCE [LARGE SCALE GENOMIC DNA]</scope>
    <source>
        <strain evidence="1 2">B8</strain>
    </source>
</reference>
<dbReference type="Proteomes" id="UP000698028">
    <property type="component" value="Unassembled WGS sequence"/>
</dbReference>
<dbReference type="EMBL" id="JAHVAH010000001">
    <property type="protein sequence ID" value="MBW0145215.1"/>
    <property type="molecule type" value="Genomic_DNA"/>
</dbReference>
<evidence type="ECO:0000313" key="2">
    <source>
        <dbReference type="Proteomes" id="UP000698028"/>
    </source>
</evidence>
<gene>
    <name evidence="1" type="ORF">KTQ36_07890</name>
</gene>
<dbReference type="RefSeq" id="WP_218633139.1">
    <property type="nucleotide sequence ID" value="NZ_JAHVAH010000001.1"/>
</dbReference>
<comment type="caution">
    <text evidence="1">The sequence shown here is derived from an EMBL/GenBank/DDBJ whole genome shotgun (WGS) entry which is preliminary data.</text>
</comment>
<organism evidence="1 2">
    <name type="scientific">Sphingomicrobium clamense</name>
    <dbReference type="NCBI Taxonomy" id="2851013"/>
    <lineage>
        <taxon>Bacteria</taxon>
        <taxon>Pseudomonadati</taxon>
        <taxon>Pseudomonadota</taxon>
        <taxon>Alphaproteobacteria</taxon>
        <taxon>Sphingomonadales</taxon>
        <taxon>Sphingomonadaceae</taxon>
        <taxon>Sphingomicrobium</taxon>
    </lineage>
</organism>
<evidence type="ECO:0000313" key="1">
    <source>
        <dbReference type="EMBL" id="MBW0145215.1"/>
    </source>
</evidence>